<sequence>MRASRCAAIAALTAVALATTGCAAMTQTSTRQAPRATAPSMSAVVSKALGSCNLSSTQPGVIAGARALHLETPVSGHPTGVDRATAGCVLDALGMPTSDRKLFAASGATGGSQTVAWDGFSATWSFRDSLTFDVDVYAVA</sequence>
<name>A0A495IBC5_9MICO</name>
<comment type="caution">
    <text evidence="2">The sequence shown here is derived from an EMBL/GenBank/DDBJ whole genome shotgun (WGS) entry which is preliminary data.</text>
</comment>
<dbReference type="Proteomes" id="UP000280008">
    <property type="component" value="Unassembled WGS sequence"/>
</dbReference>
<keyword evidence="1" id="KW-0732">Signal</keyword>
<dbReference type="PROSITE" id="PS51257">
    <property type="entry name" value="PROKAR_LIPOPROTEIN"/>
    <property type="match status" value="1"/>
</dbReference>
<dbReference type="AlphaFoldDB" id="A0A495IBC5"/>
<accession>A0A495IBC5</accession>
<evidence type="ECO:0000313" key="2">
    <source>
        <dbReference type="EMBL" id="RKR73229.1"/>
    </source>
</evidence>
<gene>
    <name evidence="2" type="ORF">C8E83_0319</name>
</gene>
<reference evidence="2 3" key="1">
    <citation type="submission" date="2018-10" db="EMBL/GenBank/DDBJ databases">
        <title>Sequencing the genomes of 1000 actinobacteria strains.</title>
        <authorList>
            <person name="Klenk H.-P."/>
        </authorList>
    </citation>
    <scope>NUCLEOTIDE SEQUENCE [LARGE SCALE GENOMIC DNA]</scope>
    <source>
        <strain evidence="2 3">DSM 17894</strain>
    </source>
</reference>
<dbReference type="RefSeq" id="WP_121368116.1">
    <property type="nucleotide sequence ID" value="NZ_RBKS01000001.1"/>
</dbReference>
<evidence type="ECO:0000313" key="3">
    <source>
        <dbReference type="Proteomes" id="UP000280008"/>
    </source>
</evidence>
<feature type="chain" id="PRO_5019728850" description="Lipoprotein" evidence="1">
    <location>
        <begin position="24"/>
        <end position="140"/>
    </location>
</feature>
<organism evidence="2 3">
    <name type="scientific">Frondihabitans australicus</name>
    <dbReference type="NCBI Taxonomy" id="386892"/>
    <lineage>
        <taxon>Bacteria</taxon>
        <taxon>Bacillati</taxon>
        <taxon>Actinomycetota</taxon>
        <taxon>Actinomycetes</taxon>
        <taxon>Micrococcales</taxon>
        <taxon>Microbacteriaceae</taxon>
        <taxon>Frondihabitans</taxon>
    </lineage>
</organism>
<proteinExistence type="predicted"/>
<protein>
    <recommendedName>
        <fullName evidence="4">Lipoprotein</fullName>
    </recommendedName>
</protein>
<feature type="signal peptide" evidence="1">
    <location>
        <begin position="1"/>
        <end position="23"/>
    </location>
</feature>
<dbReference type="EMBL" id="RBKS01000001">
    <property type="protein sequence ID" value="RKR73229.1"/>
    <property type="molecule type" value="Genomic_DNA"/>
</dbReference>
<evidence type="ECO:0000256" key="1">
    <source>
        <dbReference type="SAM" id="SignalP"/>
    </source>
</evidence>
<dbReference type="OrthoDB" id="3261230at2"/>
<evidence type="ECO:0008006" key="4">
    <source>
        <dbReference type="Google" id="ProtNLM"/>
    </source>
</evidence>
<keyword evidence="3" id="KW-1185">Reference proteome</keyword>